<dbReference type="KEGG" id="mmag:MMAD_17710"/>
<keyword evidence="3" id="KW-1185">Reference proteome</keyword>
<accession>A0A7I7XCX7</accession>
<reference evidence="2 3" key="1">
    <citation type="journal article" date="2019" name="Emerg. Microbes Infect.">
        <title>Comprehensive subspecies identification of 175 nontuberculous mycobacteria species based on 7547 genomic profiles.</title>
        <authorList>
            <person name="Matsumoto Y."/>
            <person name="Kinjo T."/>
            <person name="Motooka D."/>
            <person name="Nabeya D."/>
            <person name="Jung N."/>
            <person name="Uechi K."/>
            <person name="Horii T."/>
            <person name="Iida T."/>
            <person name="Fujita J."/>
            <person name="Nakamura S."/>
        </authorList>
    </citation>
    <scope>NUCLEOTIDE SEQUENCE [LARGE SCALE GENOMIC DNA]</scope>
    <source>
        <strain evidence="2 3">JCM 13574</strain>
    </source>
</reference>
<dbReference type="Proteomes" id="UP000466517">
    <property type="component" value="Chromosome"/>
</dbReference>
<evidence type="ECO:0000313" key="2">
    <source>
        <dbReference type="EMBL" id="BBZ27476.1"/>
    </source>
</evidence>
<feature type="domain" description="VOC" evidence="1">
    <location>
        <begin position="7"/>
        <end position="127"/>
    </location>
</feature>
<dbReference type="PANTHER" id="PTHR43279:SF1">
    <property type="entry name" value="CATECHOL-2,3-DIOXYGENASE"/>
    <property type="match status" value="1"/>
</dbReference>
<dbReference type="InterPro" id="IPR037523">
    <property type="entry name" value="VOC_core"/>
</dbReference>
<dbReference type="RefSeq" id="WP_163735359.1">
    <property type="nucleotide sequence ID" value="NZ_AP022610.1"/>
</dbReference>
<dbReference type="PROSITE" id="PS51819">
    <property type="entry name" value="VOC"/>
    <property type="match status" value="1"/>
</dbReference>
<dbReference type="Pfam" id="PF00903">
    <property type="entry name" value="Glyoxalase"/>
    <property type="match status" value="1"/>
</dbReference>
<proteinExistence type="predicted"/>
<gene>
    <name evidence="2" type="ORF">MMAD_17710</name>
</gene>
<evidence type="ECO:0000313" key="3">
    <source>
        <dbReference type="Proteomes" id="UP000466517"/>
    </source>
</evidence>
<dbReference type="AlphaFoldDB" id="A0A7I7XCX7"/>
<name>A0A7I7XCX7_9MYCO</name>
<dbReference type="InterPro" id="IPR004360">
    <property type="entry name" value="Glyas_Fos-R_dOase_dom"/>
</dbReference>
<dbReference type="EMBL" id="AP022610">
    <property type="protein sequence ID" value="BBZ27476.1"/>
    <property type="molecule type" value="Genomic_DNA"/>
</dbReference>
<evidence type="ECO:0000259" key="1">
    <source>
        <dbReference type="PROSITE" id="PS51819"/>
    </source>
</evidence>
<dbReference type="InterPro" id="IPR029068">
    <property type="entry name" value="Glyas_Bleomycin-R_OHBP_Dase"/>
</dbReference>
<sequence>MVVSPVRLNHAVLFVADLDRSTAFYTTVFGMQLISREPDISAAFLRLPRSGNHHDLGLFEIAGAIPRPPRSVGLYHLAWQLDTVEELVEFRRILLDAGALRGESSHGATKSVYGVDPDGNQFEVMWMLPRREWGRYEDTAVVERLDLTTELRDWPDTRTAGELTHPTKEHRP</sequence>
<organism evidence="2 3">
    <name type="scientific">Mycolicibacterium madagascariense</name>
    <dbReference type="NCBI Taxonomy" id="212765"/>
    <lineage>
        <taxon>Bacteria</taxon>
        <taxon>Bacillati</taxon>
        <taxon>Actinomycetota</taxon>
        <taxon>Actinomycetes</taxon>
        <taxon>Mycobacteriales</taxon>
        <taxon>Mycobacteriaceae</taxon>
        <taxon>Mycolicibacterium</taxon>
    </lineage>
</organism>
<dbReference type="PANTHER" id="PTHR43279">
    <property type="entry name" value="CATECHOL-2,3-DIOXYGENASE"/>
    <property type="match status" value="1"/>
</dbReference>
<dbReference type="SUPFAM" id="SSF54593">
    <property type="entry name" value="Glyoxalase/Bleomycin resistance protein/Dihydroxybiphenyl dioxygenase"/>
    <property type="match status" value="1"/>
</dbReference>
<protein>
    <submittedName>
        <fullName evidence="2">Glyoxalase</fullName>
    </submittedName>
</protein>
<dbReference type="Gene3D" id="3.10.180.10">
    <property type="entry name" value="2,3-Dihydroxybiphenyl 1,2-Dioxygenase, domain 1"/>
    <property type="match status" value="1"/>
</dbReference>